<dbReference type="EMBL" id="KQ964722">
    <property type="protein sequence ID" value="KXN66465.1"/>
    <property type="molecule type" value="Genomic_DNA"/>
</dbReference>
<dbReference type="Proteomes" id="UP000070444">
    <property type="component" value="Unassembled WGS sequence"/>
</dbReference>
<accession>A0A137NUH7</accession>
<dbReference type="AlphaFoldDB" id="A0A137NUH7"/>
<keyword evidence="2" id="KW-1185">Reference proteome</keyword>
<evidence type="ECO:0000313" key="2">
    <source>
        <dbReference type="Proteomes" id="UP000070444"/>
    </source>
</evidence>
<reference evidence="1 2" key="1">
    <citation type="journal article" date="2015" name="Genome Biol. Evol.">
        <title>Phylogenomic analyses indicate that early fungi evolved digesting cell walls of algal ancestors of land plants.</title>
        <authorList>
            <person name="Chang Y."/>
            <person name="Wang S."/>
            <person name="Sekimoto S."/>
            <person name="Aerts A.L."/>
            <person name="Choi C."/>
            <person name="Clum A."/>
            <person name="LaButti K.M."/>
            <person name="Lindquist E.A."/>
            <person name="Yee Ngan C."/>
            <person name="Ohm R.A."/>
            <person name="Salamov A.A."/>
            <person name="Grigoriev I.V."/>
            <person name="Spatafora J.W."/>
            <person name="Berbee M.L."/>
        </authorList>
    </citation>
    <scope>NUCLEOTIDE SEQUENCE [LARGE SCALE GENOMIC DNA]</scope>
    <source>
        <strain evidence="1 2">NRRL 28638</strain>
    </source>
</reference>
<proteinExistence type="predicted"/>
<organism evidence="1 2">
    <name type="scientific">Conidiobolus coronatus (strain ATCC 28846 / CBS 209.66 / NRRL 28638)</name>
    <name type="common">Delacroixia coronata</name>
    <dbReference type="NCBI Taxonomy" id="796925"/>
    <lineage>
        <taxon>Eukaryota</taxon>
        <taxon>Fungi</taxon>
        <taxon>Fungi incertae sedis</taxon>
        <taxon>Zoopagomycota</taxon>
        <taxon>Entomophthoromycotina</taxon>
        <taxon>Entomophthoromycetes</taxon>
        <taxon>Entomophthorales</taxon>
        <taxon>Ancylistaceae</taxon>
        <taxon>Conidiobolus</taxon>
    </lineage>
</organism>
<gene>
    <name evidence="1" type="ORF">CONCODRAFT_11682</name>
</gene>
<dbReference type="OrthoDB" id="2559662at2759"/>
<protein>
    <submittedName>
        <fullName evidence="1">Uncharacterized protein</fullName>
    </submittedName>
</protein>
<dbReference type="Gene3D" id="3.40.50.11350">
    <property type="match status" value="1"/>
</dbReference>
<sequence length="225" mass="26632">MCGPYTKSIKLTPRDWLTEDQMEYMIYKINSRPEHIYYKFFARPKFVNWILTFNELVLSNFEFSSLIKSIAESFEISNGLEDGYEGWAFNFKYKDKFVYDVGSWDEFKLHSYPEISQFVERILQINITLDTLVNKILLMTNANHVELSDLKDQFSQNKLELTRFEPKLDLIPEGVKWTVTHSLVIEMELATRGKYFIGNRHNSIESNLLALRGIDKRNESSYLMY</sequence>
<name>A0A137NUH7_CONC2</name>
<evidence type="ECO:0000313" key="1">
    <source>
        <dbReference type="EMBL" id="KXN66465.1"/>
    </source>
</evidence>